<dbReference type="RefSeq" id="WP_055660524.1">
    <property type="nucleotide sequence ID" value="NZ_CABIXC010000028.1"/>
</dbReference>
<name>A0A174N1D4_9FIRM</name>
<reference evidence="1 2" key="1">
    <citation type="submission" date="2015-09" db="EMBL/GenBank/DDBJ databases">
        <authorList>
            <consortium name="Pathogen Informatics"/>
        </authorList>
    </citation>
    <scope>NUCLEOTIDE SEQUENCE [LARGE SCALE GENOMIC DNA]</scope>
    <source>
        <strain evidence="1 2">2789STDY5608850</strain>
    </source>
</reference>
<protein>
    <submittedName>
        <fullName evidence="1">Uncharacterized protein</fullName>
    </submittedName>
</protein>
<organism evidence="1 2">
    <name type="scientific">Hungatella hathewayi</name>
    <dbReference type="NCBI Taxonomy" id="154046"/>
    <lineage>
        <taxon>Bacteria</taxon>
        <taxon>Bacillati</taxon>
        <taxon>Bacillota</taxon>
        <taxon>Clostridia</taxon>
        <taxon>Lachnospirales</taxon>
        <taxon>Lachnospiraceae</taxon>
        <taxon>Hungatella</taxon>
    </lineage>
</organism>
<evidence type="ECO:0000313" key="1">
    <source>
        <dbReference type="EMBL" id="CUP39789.1"/>
    </source>
</evidence>
<proteinExistence type="predicted"/>
<accession>A0A174N1D4</accession>
<dbReference type="Proteomes" id="UP000095651">
    <property type="component" value="Unassembled WGS sequence"/>
</dbReference>
<dbReference type="EMBL" id="CYZE01000028">
    <property type="protein sequence ID" value="CUP39789.1"/>
    <property type="molecule type" value="Genomic_DNA"/>
</dbReference>
<sequence>MTEKTLEQAIEIKRVIDKLRNVKEELEETRNLCFGNTNEVRSRTFYVEISEKGCCKKSTIISSQAAKNALEYEILDVDEKLKKNLNALSELY</sequence>
<evidence type="ECO:0000313" key="2">
    <source>
        <dbReference type="Proteomes" id="UP000095651"/>
    </source>
</evidence>
<gene>
    <name evidence="1" type="ORF">ERS852407_05825</name>
</gene>
<dbReference type="AlphaFoldDB" id="A0A174N1D4"/>